<dbReference type="AlphaFoldDB" id="A0A9X8QJI9"/>
<gene>
    <name evidence="1" type="ORF">SAMN05216409_106170</name>
</gene>
<protein>
    <submittedName>
        <fullName evidence="1">Uncharacterized protein</fullName>
    </submittedName>
</protein>
<proteinExistence type="predicted"/>
<dbReference type="Proteomes" id="UP000183210">
    <property type="component" value="Unassembled WGS sequence"/>
</dbReference>
<accession>A0A9X8QJI9</accession>
<evidence type="ECO:0000313" key="1">
    <source>
        <dbReference type="EMBL" id="SEQ52886.1"/>
    </source>
</evidence>
<name>A0A9X8QJI9_9PSED</name>
<comment type="caution">
    <text evidence="1">The sequence shown here is derived from an EMBL/GenBank/DDBJ whole genome shotgun (WGS) entry which is preliminary data.</text>
</comment>
<sequence>MRERTKARSLARHAIQLRPPTAGCSIVNQAGLRTCEGGGARGSNACKIGLPMLYSRAQWISIYTHVPLRGQCRT</sequence>
<evidence type="ECO:0000313" key="2">
    <source>
        <dbReference type="Proteomes" id="UP000183210"/>
    </source>
</evidence>
<dbReference type="EMBL" id="FOEV01000006">
    <property type="protein sequence ID" value="SEQ52886.1"/>
    <property type="molecule type" value="Genomic_DNA"/>
</dbReference>
<organism evidence="1 2">
    <name type="scientific">Pseudomonas lutea</name>
    <dbReference type="NCBI Taxonomy" id="243924"/>
    <lineage>
        <taxon>Bacteria</taxon>
        <taxon>Pseudomonadati</taxon>
        <taxon>Pseudomonadota</taxon>
        <taxon>Gammaproteobacteria</taxon>
        <taxon>Pseudomonadales</taxon>
        <taxon>Pseudomonadaceae</taxon>
        <taxon>Pseudomonas</taxon>
    </lineage>
</organism>
<reference evidence="1 2" key="1">
    <citation type="submission" date="2016-10" db="EMBL/GenBank/DDBJ databases">
        <authorList>
            <person name="Varghese N."/>
            <person name="Submissions S."/>
        </authorList>
    </citation>
    <scope>NUCLEOTIDE SEQUENCE [LARGE SCALE GENOMIC DNA]</scope>
    <source>
        <strain evidence="1 2">LMG 21974</strain>
    </source>
</reference>